<comment type="caution">
    <text evidence="1">The sequence shown here is derived from an EMBL/GenBank/DDBJ whole genome shotgun (WGS) entry which is preliminary data.</text>
</comment>
<evidence type="ECO:0000313" key="1">
    <source>
        <dbReference type="EMBL" id="KAI3737623.1"/>
    </source>
</evidence>
<dbReference type="Proteomes" id="UP001055811">
    <property type="component" value="Linkage Group LG05"/>
</dbReference>
<gene>
    <name evidence="1" type="ORF">L2E82_27632</name>
</gene>
<evidence type="ECO:0000313" key="2">
    <source>
        <dbReference type="Proteomes" id="UP001055811"/>
    </source>
</evidence>
<sequence>MGCSQSRIENKEALNQCKERKAFMKQSISAHYAYAAAHSAYAAALKNTGAALSDYAQGVLQFPDHTLRLTPHPDSSRNKPHLNTIVGKINNEGDKVADNGLKHRNSYKSSVYGSRGENRSGNFNLKRERGNENVPHPPPPPGNDGILPWDFFFTSMEEVVRPSLVEVDDISSKIGKPDIQRTMTDDQGDHGGGGEIKSGGGAERAVVESEEEPSLLSMKENVQSMNLLQVIKELNDGFVKASQNAHKVSKILEANNFGDNSGHTDHSTRVTRVTKWNRSFKGQQIVNNEKDDYTAKEKQTHSMILDKILAWEKKLHDEVKAGEDMKYVYKKKIASVNKLTKGGASGDSVQTKAMVSHLHTRCIVQMQSIDSTVSEINRLRDEQLYPKLVRLVEEMGAIWKNMRKQHENQLKMVQSLRAIKISLLPNETNEHNFSNTKRLHFHVKMWCSEFQKLTLHQHGYIKSLNKWLKLSLISIDNNFRDEVSSPRKSQNPKILSLLRTWQDQLEKLPEVCTKTAINTFADAIDTIVHYQSEEMQMKEKCEETRREITRKSRKFEEWCDKYMAKRTPTDEKDLDVVDDIEVIAEHQIAMEALEQRLEEEEEAYRQQCGQVKDKSLMNLNIGMSEIVAAMSGFSLACSHLYESLKFHSTRQNLN</sequence>
<reference evidence="2" key="1">
    <citation type="journal article" date="2022" name="Mol. Ecol. Resour.">
        <title>The genomes of chicory, endive, great burdock and yacon provide insights into Asteraceae palaeo-polyploidization history and plant inulin production.</title>
        <authorList>
            <person name="Fan W."/>
            <person name="Wang S."/>
            <person name="Wang H."/>
            <person name="Wang A."/>
            <person name="Jiang F."/>
            <person name="Liu H."/>
            <person name="Zhao H."/>
            <person name="Xu D."/>
            <person name="Zhang Y."/>
        </authorList>
    </citation>
    <scope>NUCLEOTIDE SEQUENCE [LARGE SCALE GENOMIC DNA]</scope>
    <source>
        <strain evidence="2">cv. Punajuju</strain>
    </source>
</reference>
<accession>A0ACB9CTV8</accession>
<name>A0ACB9CTV8_CICIN</name>
<proteinExistence type="predicted"/>
<dbReference type="EMBL" id="CM042013">
    <property type="protein sequence ID" value="KAI3737623.1"/>
    <property type="molecule type" value="Genomic_DNA"/>
</dbReference>
<protein>
    <submittedName>
        <fullName evidence="1">Uncharacterized protein</fullName>
    </submittedName>
</protein>
<keyword evidence="2" id="KW-1185">Reference proteome</keyword>
<reference evidence="1 2" key="2">
    <citation type="journal article" date="2022" name="Mol. Ecol. Resour.">
        <title>The genomes of chicory, endive, great burdock and yacon provide insights into Asteraceae paleo-polyploidization history and plant inulin production.</title>
        <authorList>
            <person name="Fan W."/>
            <person name="Wang S."/>
            <person name="Wang H."/>
            <person name="Wang A."/>
            <person name="Jiang F."/>
            <person name="Liu H."/>
            <person name="Zhao H."/>
            <person name="Xu D."/>
            <person name="Zhang Y."/>
        </authorList>
    </citation>
    <scope>NUCLEOTIDE SEQUENCE [LARGE SCALE GENOMIC DNA]</scope>
    <source>
        <strain evidence="2">cv. Punajuju</strain>
        <tissue evidence="1">Leaves</tissue>
    </source>
</reference>
<organism evidence="1 2">
    <name type="scientific">Cichorium intybus</name>
    <name type="common">Chicory</name>
    <dbReference type="NCBI Taxonomy" id="13427"/>
    <lineage>
        <taxon>Eukaryota</taxon>
        <taxon>Viridiplantae</taxon>
        <taxon>Streptophyta</taxon>
        <taxon>Embryophyta</taxon>
        <taxon>Tracheophyta</taxon>
        <taxon>Spermatophyta</taxon>
        <taxon>Magnoliopsida</taxon>
        <taxon>eudicotyledons</taxon>
        <taxon>Gunneridae</taxon>
        <taxon>Pentapetalae</taxon>
        <taxon>asterids</taxon>
        <taxon>campanulids</taxon>
        <taxon>Asterales</taxon>
        <taxon>Asteraceae</taxon>
        <taxon>Cichorioideae</taxon>
        <taxon>Cichorieae</taxon>
        <taxon>Cichoriinae</taxon>
        <taxon>Cichorium</taxon>
    </lineage>
</organism>